<dbReference type="Gene3D" id="1.10.287.110">
    <property type="entry name" value="DnaJ domain"/>
    <property type="match status" value="1"/>
</dbReference>
<proteinExistence type="predicted"/>
<dbReference type="Proteomes" id="UP001153555">
    <property type="component" value="Unassembled WGS sequence"/>
</dbReference>
<dbReference type="PANTHER" id="PTHR45376">
    <property type="entry name" value="CHAPERONE DNAJ-DOMAIN SUPERFAMILY PROTEIN-RELATED"/>
    <property type="match status" value="1"/>
</dbReference>
<dbReference type="OrthoDB" id="10250354at2759"/>
<protein>
    <submittedName>
        <fullName evidence="1">Chaperone DnaJ-domain superfamily protein</fullName>
    </submittedName>
</protein>
<reference evidence="1" key="1">
    <citation type="submission" date="2019-12" db="EMBL/GenBank/DDBJ databases">
        <authorList>
            <person name="Scholes J."/>
        </authorList>
    </citation>
    <scope>NUCLEOTIDE SEQUENCE</scope>
</reference>
<evidence type="ECO:0000313" key="2">
    <source>
        <dbReference type="Proteomes" id="UP001153555"/>
    </source>
</evidence>
<accession>A0A9N7MU41</accession>
<keyword evidence="2" id="KW-1185">Reference proteome</keyword>
<feature type="non-terminal residue" evidence="1">
    <location>
        <position position="203"/>
    </location>
</feature>
<dbReference type="EMBL" id="CACSLK010011299">
    <property type="protein sequence ID" value="CAA0813147.1"/>
    <property type="molecule type" value="Genomic_DNA"/>
</dbReference>
<dbReference type="InterPro" id="IPR036869">
    <property type="entry name" value="J_dom_sf"/>
</dbReference>
<organism evidence="1 2">
    <name type="scientific">Striga hermonthica</name>
    <name type="common">Purple witchweed</name>
    <name type="synonym">Buchnera hermonthica</name>
    <dbReference type="NCBI Taxonomy" id="68872"/>
    <lineage>
        <taxon>Eukaryota</taxon>
        <taxon>Viridiplantae</taxon>
        <taxon>Streptophyta</taxon>
        <taxon>Embryophyta</taxon>
        <taxon>Tracheophyta</taxon>
        <taxon>Spermatophyta</taxon>
        <taxon>Magnoliopsida</taxon>
        <taxon>eudicotyledons</taxon>
        <taxon>Gunneridae</taxon>
        <taxon>Pentapetalae</taxon>
        <taxon>asterids</taxon>
        <taxon>lamiids</taxon>
        <taxon>Lamiales</taxon>
        <taxon>Orobanchaceae</taxon>
        <taxon>Buchnereae</taxon>
        <taxon>Striga</taxon>
    </lineage>
</organism>
<evidence type="ECO:0000313" key="1">
    <source>
        <dbReference type="EMBL" id="CAA0813147.1"/>
    </source>
</evidence>
<dbReference type="AlphaFoldDB" id="A0A9N7MU41"/>
<dbReference type="InterPro" id="IPR001623">
    <property type="entry name" value="DnaJ_domain"/>
</dbReference>
<gene>
    <name evidence="1" type="ORF">SHERM_13706</name>
</gene>
<name>A0A9N7MU41_STRHE</name>
<comment type="caution">
    <text evidence="1">The sequence shown here is derived from an EMBL/GenBank/DDBJ whole genome shotgun (WGS) entry which is preliminary data.</text>
</comment>
<sequence length="203" mass="22344">MSVGLQSAYLRACGHIQMSLIQLLIEGVHGSDQISRKMDLKRASLDKGCHRHSQEISSYVKMVMKKNLGPFSARHLVVPEASFVPSRLMMNNIIETHQVTLATIETLGVRNQYGEDSSPDHESPMLYMRSDGVALGLVSSGRLNVDDVKNAYRACALKWHPDRHQGSSKVNDVLLAGSNTLVSCSSDATVRTCVMTGRTFGRK</sequence>
<dbReference type="CDD" id="cd06257">
    <property type="entry name" value="DnaJ"/>
    <property type="match status" value="1"/>
</dbReference>
<dbReference type="SUPFAM" id="SSF46565">
    <property type="entry name" value="Chaperone J-domain"/>
    <property type="match status" value="1"/>
</dbReference>
<dbReference type="PANTHER" id="PTHR45376:SF1">
    <property type="entry name" value="CHAPERONE DNAJ-DOMAIN SUPERFAMILY PROTEIN-RELATED"/>
    <property type="match status" value="1"/>
</dbReference>